<keyword evidence="6" id="KW-0464">Manganese</keyword>
<geneLocation type="plasmid" evidence="8">
    <name>SAP2</name>
</geneLocation>
<comment type="cofactor">
    <cofactor evidence="1">
        <name>Mn(2+)</name>
        <dbReference type="ChEBI" id="CHEBI:29035"/>
    </cofactor>
</comment>
<dbReference type="PANTHER" id="PTHR43275:SF1">
    <property type="entry name" value="D-MALATE DEHYDROGENASE [DECARBOXYLATING]"/>
    <property type="match status" value="1"/>
</dbReference>
<dbReference type="InterPro" id="IPR050501">
    <property type="entry name" value="ICDH/IPMDH"/>
</dbReference>
<keyword evidence="4" id="KW-0560">Oxidoreductase</keyword>
<protein>
    <submittedName>
        <fullName evidence="8">Putative isocitrate/isopropylmalate dehydrogenase</fullName>
    </submittedName>
</protein>
<dbReference type="Pfam" id="PF00180">
    <property type="entry name" value="Iso_dh"/>
    <property type="match status" value="1"/>
</dbReference>
<evidence type="ECO:0000259" key="7">
    <source>
        <dbReference type="SMART" id="SM01329"/>
    </source>
</evidence>
<evidence type="ECO:0000256" key="2">
    <source>
        <dbReference type="ARBA" id="ARBA00001946"/>
    </source>
</evidence>
<sequence>MTTITVIPGDGIGPEVTHQGTETLEALGLALDIDVLDHVNAETYLQTRTALSDDDFARVRASASTLLGAVGDARVDSDYARQVLLRLRIELDLFVNYRPARLFHDRLSPLRQPEHRPIDCVIVRENTEGLYSQAGGVLRSGTEHETALDVDINTFHGVSRILDFAFSIATRSVCMVDKSNAVRHGGQLWQRCFQEISSRHPELEITHEYVDAAAMKLVADPTRFDVIVANNSYGDILSDLAAELAGGLGTSASANINGATGFGLFEPVHGTAPDIAGQGIANPIGSILSAALLIERLGYTAEAQAVRNAVNVAIEAGQVTPDLGGQLSTKDAGAAIRAHL</sequence>
<dbReference type="AlphaFoldDB" id="A0A143T0H5"/>
<evidence type="ECO:0000256" key="6">
    <source>
        <dbReference type="ARBA" id="ARBA00023211"/>
    </source>
</evidence>
<accession>A0A143T0H5</accession>
<evidence type="ECO:0000256" key="3">
    <source>
        <dbReference type="ARBA" id="ARBA00022723"/>
    </source>
</evidence>
<dbReference type="SUPFAM" id="SSF53659">
    <property type="entry name" value="Isocitrate/Isopropylmalate dehydrogenase-like"/>
    <property type="match status" value="1"/>
</dbReference>
<dbReference type="EMBL" id="AP017380">
    <property type="protein sequence ID" value="BAU77524.1"/>
    <property type="molecule type" value="Genomic_DNA"/>
</dbReference>
<comment type="cofactor">
    <cofactor evidence="2">
        <name>Mg(2+)</name>
        <dbReference type="ChEBI" id="CHEBI:18420"/>
    </cofactor>
</comment>
<evidence type="ECO:0000256" key="1">
    <source>
        <dbReference type="ARBA" id="ARBA00001936"/>
    </source>
</evidence>
<reference evidence="8" key="1">
    <citation type="submission" date="2016-03" db="EMBL/GenBank/DDBJ databases">
        <title>Complete sequence of the second linear plasmid SAP2 of Streptomyces avermitilis.</title>
        <authorList>
            <person name="Ikeda H."/>
        </authorList>
    </citation>
    <scope>NUCLEOTIDE SEQUENCE</scope>
    <source>
        <strain evidence="8">MA-4680</strain>
        <plasmid evidence="8">SAP2</plasmid>
    </source>
</reference>
<proteinExistence type="predicted"/>
<gene>
    <name evidence="8" type="primary">leuB</name>
    <name evidence="8" type="ORF">SAVERM_2p080</name>
</gene>
<feature type="domain" description="Isopropylmalate dehydrogenase-like" evidence="7">
    <location>
        <begin position="3"/>
        <end position="336"/>
    </location>
</feature>
<keyword evidence="3" id="KW-0479">Metal-binding</keyword>
<name>A0A143T0H5_STRAW</name>
<dbReference type="OrthoDB" id="5289857at2"/>
<dbReference type="InterPro" id="IPR024084">
    <property type="entry name" value="IsoPropMal-DH-like_dom"/>
</dbReference>
<dbReference type="SMART" id="SM01329">
    <property type="entry name" value="Iso_dh"/>
    <property type="match status" value="1"/>
</dbReference>
<keyword evidence="5" id="KW-0520">NAD</keyword>
<evidence type="ECO:0000256" key="5">
    <source>
        <dbReference type="ARBA" id="ARBA00023027"/>
    </source>
</evidence>
<dbReference type="Gene3D" id="3.40.718.10">
    <property type="entry name" value="Isopropylmalate Dehydrogenase"/>
    <property type="match status" value="1"/>
</dbReference>
<dbReference type="GO" id="GO:0016491">
    <property type="term" value="F:oxidoreductase activity"/>
    <property type="evidence" value="ECO:0007669"/>
    <property type="project" value="UniProtKB-KW"/>
</dbReference>
<dbReference type="RefSeq" id="WP_037652316.1">
    <property type="nucleotide sequence ID" value="NZ_BAVY01000051.1"/>
</dbReference>
<dbReference type="GO" id="GO:0046872">
    <property type="term" value="F:metal ion binding"/>
    <property type="evidence" value="ECO:0007669"/>
    <property type="project" value="UniProtKB-KW"/>
</dbReference>
<organism evidence="8">
    <name type="scientific">Streptomyces avermitilis (strain ATCC 31267 / DSM 46492 / JCM 5070 / NBRC 14893 / NCIMB 12804 / NRRL 8165 / MA-4680)</name>
    <dbReference type="NCBI Taxonomy" id="227882"/>
    <lineage>
        <taxon>Bacteria</taxon>
        <taxon>Bacillati</taxon>
        <taxon>Actinomycetota</taxon>
        <taxon>Actinomycetes</taxon>
        <taxon>Kitasatosporales</taxon>
        <taxon>Streptomycetaceae</taxon>
        <taxon>Streptomyces</taxon>
    </lineage>
</organism>
<dbReference type="PANTHER" id="PTHR43275">
    <property type="entry name" value="D-MALATE DEHYDROGENASE [DECARBOXYLATING]"/>
    <property type="match status" value="1"/>
</dbReference>
<evidence type="ECO:0000313" key="8">
    <source>
        <dbReference type="EMBL" id="BAU77524.1"/>
    </source>
</evidence>
<keyword evidence="8" id="KW-0614">Plasmid</keyword>
<evidence type="ECO:0000256" key="4">
    <source>
        <dbReference type="ARBA" id="ARBA00023002"/>
    </source>
</evidence>